<dbReference type="GO" id="GO:0016491">
    <property type="term" value="F:oxidoreductase activity"/>
    <property type="evidence" value="ECO:0007669"/>
    <property type="project" value="InterPro"/>
</dbReference>
<gene>
    <name evidence="2" type="ORF">EAT49_05895</name>
</gene>
<evidence type="ECO:0000259" key="1">
    <source>
        <dbReference type="Pfam" id="PF01593"/>
    </source>
</evidence>
<dbReference type="InterPro" id="IPR050464">
    <property type="entry name" value="Zeta_carotene_desat/Oxidored"/>
</dbReference>
<keyword evidence="3" id="KW-1185">Reference proteome</keyword>
<dbReference type="Pfam" id="PF01593">
    <property type="entry name" value="Amino_oxidase"/>
    <property type="match status" value="1"/>
</dbReference>
<accession>A0A3N2R5S3</accession>
<dbReference type="PANTHER" id="PTHR42923:SF17">
    <property type="entry name" value="AMINE OXIDASE DOMAIN-CONTAINING PROTEIN"/>
    <property type="match status" value="1"/>
</dbReference>
<dbReference type="AlphaFoldDB" id="A0A3N2R5S3"/>
<dbReference type="Gene3D" id="3.50.50.60">
    <property type="entry name" value="FAD/NAD(P)-binding domain"/>
    <property type="match status" value="1"/>
</dbReference>
<reference evidence="2 3" key="1">
    <citation type="submission" date="2018-10" db="EMBL/GenBank/DDBJ databases">
        <title>Histidinibacterium lentulum gen. nov., sp. nov., a marine bacterium from the culture broth of Picochlorum sp. 122.</title>
        <authorList>
            <person name="Wang G."/>
        </authorList>
    </citation>
    <scope>NUCLEOTIDE SEQUENCE [LARGE SCALE GENOMIC DNA]</scope>
    <source>
        <strain evidence="2 3">B17</strain>
    </source>
</reference>
<evidence type="ECO:0000313" key="2">
    <source>
        <dbReference type="EMBL" id="ROU02835.1"/>
    </source>
</evidence>
<dbReference type="Gene3D" id="1.10.3110.10">
    <property type="entry name" value="protoporphyrinogen ix oxidase, domain 3"/>
    <property type="match status" value="1"/>
</dbReference>
<dbReference type="Gene3D" id="3.90.660.20">
    <property type="entry name" value="Protoporphyrinogen oxidase, mitochondrial, domain 2"/>
    <property type="match status" value="1"/>
</dbReference>
<sequence length="432" mass="48129">MPFETGAAVPKTVAVVGAGISGMGAAWRLAERHRVVLIEAEPRLGGHARTRTAGRAGDLTVDTGFIVFNYVNYPNLVALFQALDVPVRLSNMSFGASFGGGRFEYGLQSPRALMAQPSNLVDPRYLRMMADLLRFNARALEASREPGLTIGGLLDKLRLGGWFRDRYLLPMTGAIWSTPKAEVLDFPAETMMRFFDNHNLLQSTGQHDWYTVEGGSVEYVRRLDAAMQARGVETRLGTPVAGVRRGPLGVELRCEGAEWEMFDEVVFATHSDDTLRLLADADPEERAILGAVKYQPNEVVLHGDARIMPRRRHAWASWVYTEDPRKMSPRIDLTYWMNSLQRWLGEENVFVTLNTTRDIDESLVWDRVELRHPVYDLAALAAQKRAVELNGRNRTWLCGAWMKNGFHEDGLSSGLEVADALNARAALAAEAA</sequence>
<comment type="caution">
    <text evidence="2">The sequence shown here is derived from an EMBL/GenBank/DDBJ whole genome shotgun (WGS) entry which is preliminary data.</text>
</comment>
<evidence type="ECO:0000313" key="3">
    <source>
        <dbReference type="Proteomes" id="UP000268016"/>
    </source>
</evidence>
<organism evidence="2 3">
    <name type="scientific">Histidinibacterium lentulum</name>
    <dbReference type="NCBI Taxonomy" id="2480588"/>
    <lineage>
        <taxon>Bacteria</taxon>
        <taxon>Pseudomonadati</taxon>
        <taxon>Pseudomonadota</taxon>
        <taxon>Alphaproteobacteria</taxon>
        <taxon>Rhodobacterales</taxon>
        <taxon>Paracoccaceae</taxon>
        <taxon>Histidinibacterium</taxon>
    </lineage>
</organism>
<dbReference type="SUPFAM" id="SSF51905">
    <property type="entry name" value="FAD/NAD(P)-binding domain"/>
    <property type="match status" value="1"/>
</dbReference>
<proteinExistence type="predicted"/>
<dbReference type="EMBL" id="RDRB01000003">
    <property type="protein sequence ID" value="ROU02835.1"/>
    <property type="molecule type" value="Genomic_DNA"/>
</dbReference>
<protein>
    <submittedName>
        <fullName evidence="2">FAD-dependent oxidoreductase</fullName>
    </submittedName>
</protein>
<name>A0A3N2R5S3_9RHOB</name>
<feature type="domain" description="Amine oxidase" evidence="1">
    <location>
        <begin position="20"/>
        <end position="272"/>
    </location>
</feature>
<dbReference type="PANTHER" id="PTHR42923">
    <property type="entry name" value="PROTOPORPHYRINOGEN OXIDASE"/>
    <property type="match status" value="1"/>
</dbReference>
<dbReference type="Proteomes" id="UP000268016">
    <property type="component" value="Unassembled WGS sequence"/>
</dbReference>
<dbReference type="InterPro" id="IPR036188">
    <property type="entry name" value="FAD/NAD-bd_sf"/>
</dbReference>
<dbReference type="InterPro" id="IPR002937">
    <property type="entry name" value="Amino_oxidase"/>
</dbReference>
<dbReference type="OrthoDB" id="20837at2"/>
<dbReference type="RefSeq" id="WP_123641383.1">
    <property type="nucleotide sequence ID" value="NZ_ML119083.1"/>
</dbReference>